<evidence type="ECO:0000256" key="5">
    <source>
        <dbReference type="PROSITE-ProRule" id="PRU00176"/>
    </source>
</evidence>
<gene>
    <name evidence="8" type="primary">RBM34_1</name>
    <name evidence="8" type="ORF">DERF_013836</name>
</gene>
<dbReference type="GO" id="GO:0000463">
    <property type="term" value="P:maturation of LSU-rRNA from tricistronic rRNA transcript (SSU-rRNA, 5.8S rRNA, LSU-rRNA)"/>
    <property type="evidence" value="ECO:0007669"/>
    <property type="project" value="TreeGrafter"/>
</dbReference>
<keyword evidence="3 5" id="KW-0694">RNA-binding</keyword>
<proteinExistence type="inferred from homology"/>
<feature type="region of interest" description="Disordered" evidence="6">
    <location>
        <begin position="192"/>
        <end position="264"/>
    </location>
</feature>
<comment type="caution">
    <text evidence="8">The sequence shown here is derived from an EMBL/GenBank/DDBJ whole genome shotgun (WGS) entry which is preliminary data.</text>
</comment>
<dbReference type="InterPro" id="IPR000504">
    <property type="entry name" value="RRM_dom"/>
</dbReference>
<name>A0A922HQB4_DERFA</name>
<dbReference type="PANTHER" id="PTHR23236">
    <property type="entry name" value="EUKARYOTIC TRANSLATION INITIATION FACTOR 4B/4H"/>
    <property type="match status" value="1"/>
</dbReference>
<dbReference type="EMBL" id="ASGP02000007">
    <property type="protein sequence ID" value="KAH9497890.1"/>
    <property type="molecule type" value="Genomic_DNA"/>
</dbReference>
<dbReference type="PANTHER" id="PTHR23236:SF25">
    <property type="entry name" value="RNA-BINDING PROTEIN 34"/>
    <property type="match status" value="1"/>
</dbReference>
<reference evidence="8" key="1">
    <citation type="submission" date="2013-05" db="EMBL/GenBank/DDBJ databases">
        <authorList>
            <person name="Yim A.K.Y."/>
            <person name="Chan T.F."/>
            <person name="Ji K.M."/>
            <person name="Liu X.Y."/>
            <person name="Zhou J.W."/>
            <person name="Li R.Q."/>
            <person name="Yang K.Y."/>
            <person name="Li J."/>
            <person name="Li M."/>
            <person name="Law P.T.W."/>
            <person name="Wu Y.L."/>
            <person name="Cai Z.L."/>
            <person name="Qin H."/>
            <person name="Bao Y."/>
            <person name="Leung R.K.K."/>
            <person name="Ng P.K.S."/>
            <person name="Zou J."/>
            <person name="Zhong X.J."/>
            <person name="Ran P.X."/>
            <person name="Zhong N.S."/>
            <person name="Liu Z.G."/>
            <person name="Tsui S.K.W."/>
        </authorList>
    </citation>
    <scope>NUCLEOTIDE SEQUENCE</scope>
    <source>
        <strain evidence="8">Derf</strain>
        <tissue evidence="8">Whole organism</tissue>
    </source>
</reference>
<organism evidence="8 9">
    <name type="scientific">Dermatophagoides farinae</name>
    <name type="common">American house dust mite</name>
    <dbReference type="NCBI Taxonomy" id="6954"/>
    <lineage>
        <taxon>Eukaryota</taxon>
        <taxon>Metazoa</taxon>
        <taxon>Ecdysozoa</taxon>
        <taxon>Arthropoda</taxon>
        <taxon>Chelicerata</taxon>
        <taxon>Arachnida</taxon>
        <taxon>Acari</taxon>
        <taxon>Acariformes</taxon>
        <taxon>Sarcoptiformes</taxon>
        <taxon>Astigmata</taxon>
        <taxon>Psoroptidia</taxon>
        <taxon>Analgoidea</taxon>
        <taxon>Pyroglyphidae</taxon>
        <taxon>Dermatophagoidinae</taxon>
        <taxon>Dermatophagoides</taxon>
    </lineage>
</organism>
<feature type="compositionally biased region" description="Basic residues" evidence="6">
    <location>
        <begin position="231"/>
        <end position="242"/>
    </location>
</feature>
<evidence type="ECO:0000256" key="1">
    <source>
        <dbReference type="ARBA" id="ARBA00004604"/>
    </source>
</evidence>
<comment type="similarity">
    <text evidence="2">Belongs to the RRM RBM34 family.</text>
</comment>
<evidence type="ECO:0000313" key="9">
    <source>
        <dbReference type="Proteomes" id="UP000790347"/>
    </source>
</evidence>
<comment type="subcellular location">
    <subcellularLocation>
        <location evidence="1">Nucleus</location>
        <location evidence="1">Nucleolus</location>
    </subcellularLocation>
</comment>
<sequence length="264" mass="30539">MVDGFQIGSLTDLVERKERTMKTKLSPFMKAKKIVMKNKKKSMLMNKNKKFNLKKILQQYGKVISIRIRCVAPAKITLSRKKAVKNALELNGTKFEEHTIQVDTLENDRHYDHSMSLFLGNLSFKTNEDELREFFIECGEIKSVRIVRDPKTGMGKGFGYVNFKTKDSVVLAMEKNGQMFKNREIRIKPYKYNEESSSSSKTKKADKIKNKVTKKQHKSSSDGFQGELAIKKSKKLMKKSMKNRLNASKIKKQKKQIAQIMNKK</sequence>
<evidence type="ECO:0000259" key="7">
    <source>
        <dbReference type="PROSITE" id="PS50102"/>
    </source>
</evidence>
<keyword evidence="9" id="KW-1185">Reference proteome</keyword>
<dbReference type="InterPro" id="IPR034221">
    <property type="entry name" value="RBM34_RRM2"/>
</dbReference>
<accession>A0A922HQB4</accession>
<evidence type="ECO:0000256" key="4">
    <source>
        <dbReference type="ARBA" id="ARBA00023242"/>
    </source>
</evidence>
<dbReference type="InterPro" id="IPR035979">
    <property type="entry name" value="RBD_domain_sf"/>
</dbReference>
<reference evidence="8" key="2">
    <citation type="journal article" date="2022" name="Res Sq">
        <title>Comparative Genomics Reveals Insights into the Divergent Evolution of Astigmatic Mites and Household Pest Adaptations.</title>
        <authorList>
            <person name="Xiong Q."/>
            <person name="Wan A.T.-Y."/>
            <person name="Liu X.-Y."/>
            <person name="Fung C.S.-H."/>
            <person name="Xiao X."/>
            <person name="Malainual N."/>
            <person name="Hou J."/>
            <person name="Wang L."/>
            <person name="Wang M."/>
            <person name="Yang K."/>
            <person name="Cui Y."/>
            <person name="Leung E."/>
            <person name="Nong W."/>
            <person name="Shin S.-K."/>
            <person name="Au S."/>
            <person name="Jeong K.Y."/>
            <person name="Chew F.T."/>
            <person name="Hui J."/>
            <person name="Leung T.F."/>
            <person name="Tungtrongchitr A."/>
            <person name="Zhong N."/>
            <person name="Liu Z."/>
            <person name="Tsui S."/>
        </authorList>
    </citation>
    <scope>NUCLEOTIDE SEQUENCE</scope>
    <source>
        <strain evidence="8">Derf</strain>
        <tissue evidence="8">Whole organism</tissue>
    </source>
</reference>
<dbReference type="PROSITE" id="PS50102">
    <property type="entry name" value="RRM"/>
    <property type="match status" value="1"/>
</dbReference>
<dbReference type="InterPro" id="IPR012677">
    <property type="entry name" value="Nucleotide-bd_a/b_plait_sf"/>
</dbReference>
<dbReference type="GO" id="GO:0005730">
    <property type="term" value="C:nucleolus"/>
    <property type="evidence" value="ECO:0007669"/>
    <property type="project" value="UniProtKB-SubCell"/>
</dbReference>
<keyword evidence="4" id="KW-0539">Nucleus</keyword>
<evidence type="ECO:0000256" key="6">
    <source>
        <dbReference type="SAM" id="MobiDB-lite"/>
    </source>
</evidence>
<dbReference type="SMART" id="SM00360">
    <property type="entry name" value="RRM"/>
    <property type="match status" value="2"/>
</dbReference>
<dbReference type="Pfam" id="PF00076">
    <property type="entry name" value="RRM_1"/>
    <property type="match status" value="1"/>
</dbReference>
<dbReference type="Gene3D" id="3.30.70.330">
    <property type="match status" value="2"/>
</dbReference>
<protein>
    <submittedName>
        <fullName evidence="8">RNA-binding protein 34</fullName>
    </submittedName>
</protein>
<dbReference type="AlphaFoldDB" id="A0A922HQB4"/>
<evidence type="ECO:0000256" key="3">
    <source>
        <dbReference type="ARBA" id="ARBA00022884"/>
    </source>
</evidence>
<dbReference type="Proteomes" id="UP000790347">
    <property type="component" value="Unassembled WGS sequence"/>
</dbReference>
<evidence type="ECO:0000313" key="8">
    <source>
        <dbReference type="EMBL" id="KAH9497890.1"/>
    </source>
</evidence>
<feature type="domain" description="RRM" evidence="7">
    <location>
        <begin position="115"/>
        <end position="192"/>
    </location>
</feature>
<dbReference type="SUPFAM" id="SSF54928">
    <property type="entry name" value="RNA-binding domain, RBD"/>
    <property type="match status" value="2"/>
</dbReference>
<evidence type="ECO:0000256" key="2">
    <source>
        <dbReference type="ARBA" id="ARBA00007077"/>
    </source>
</evidence>
<dbReference type="CDD" id="cd12395">
    <property type="entry name" value="RRM2_RBM34"/>
    <property type="match status" value="1"/>
</dbReference>
<dbReference type="GO" id="GO:0019843">
    <property type="term" value="F:rRNA binding"/>
    <property type="evidence" value="ECO:0007669"/>
    <property type="project" value="TreeGrafter"/>
</dbReference>